<protein>
    <submittedName>
        <fullName evidence="4">Outer membrane efflux lipoprotein</fullName>
    </submittedName>
</protein>
<keyword evidence="2" id="KW-1134">Transmembrane beta strand</keyword>
<feature type="coiled-coil region" evidence="3">
    <location>
        <begin position="195"/>
        <end position="222"/>
    </location>
</feature>
<evidence type="ECO:0000256" key="3">
    <source>
        <dbReference type="SAM" id="Coils"/>
    </source>
</evidence>
<dbReference type="SUPFAM" id="SSF56954">
    <property type="entry name" value="Outer membrane efflux proteins (OEP)"/>
    <property type="match status" value="1"/>
</dbReference>
<dbReference type="EMBL" id="BNCK01000004">
    <property type="protein sequence ID" value="GHF92893.1"/>
    <property type="molecule type" value="Genomic_DNA"/>
</dbReference>
<accession>A0A919BJA3</accession>
<keyword evidence="2" id="KW-0812">Transmembrane</keyword>
<comment type="subcellular location">
    <subcellularLocation>
        <location evidence="2">Cell outer membrane</location>
        <topology evidence="2">Lipid-anchor</topology>
    </subcellularLocation>
</comment>
<dbReference type="InterPro" id="IPR003423">
    <property type="entry name" value="OMP_efflux"/>
</dbReference>
<comment type="caution">
    <text evidence="4">The sequence shown here is derived from an EMBL/GenBank/DDBJ whole genome shotgun (WGS) entry which is preliminary data.</text>
</comment>
<keyword evidence="2" id="KW-0472">Membrane</keyword>
<dbReference type="GO" id="GO:0015562">
    <property type="term" value="F:efflux transmembrane transporter activity"/>
    <property type="evidence" value="ECO:0007669"/>
    <property type="project" value="InterPro"/>
</dbReference>
<dbReference type="PANTHER" id="PTHR30203:SF30">
    <property type="entry name" value="OUTER MEMBRANE PROTEIN-RELATED"/>
    <property type="match status" value="1"/>
</dbReference>
<organism evidence="4 5">
    <name type="scientific">Thalassotalea marina</name>
    <dbReference type="NCBI Taxonomy" id="1673741"/>
    <lineage>
        <taxon>Bacteria</taxon>
        <taxon>Pseudomonadati</taxon>
        <taxon>Pseudomonadota</taxon>
        <taxon>Gammaproteobacteria</taxon>
        <taxon>Alteromonadales</taxon>
        <taxon>Colwelliaceae</taxon>
        <taxon>Thalassotalea</taxon>
    </lineage>
</organism>
<keyword evidence="5" id="KW-1185">Reference proteome</keyword>
<comment type="similarity">
    <text evidence="1 2">Belongs to the outer membrane factor (OMF) (TC 1.B.17) family.</text>
</comment>
<dbReference type="PANTHER" id="PTHR30203">
    <property type="entry name" value="OUTER MEMBRANE CATION EFFLUX PROTEIN"/>
    <property type="match status" value="1"/>
</dbReference>
<keyword evidence="2 4" id="KW-0449">Lipoprotein</keyword>
<reference evidence="4" key="2">
    <citation type="submission" date="2020-09" db="EMBL/GenBank/DDBJ databases">
        <authorList>
            <person name="Sun Q."/>
            <person name="Kim S."/>
        </authorList>
    </citation>
    <scope>NUCLEOTIDE SEQUENCE</scope>
    <source>
        <strain evidence="4">KCTC 42731</strain>
    </source>
</reference>
<name>A0A919BJA3_9GAMM</name>
<sequence length="446" mass="49939">MSLVNVETPKQWQGSNAKDNGPILNDWFLAFNDNTLNALIQNALSNNYDFKANQFAMQLAQQQVVISGASLLPELSLNATQSRKKSVTETGTKISNSADISAKLSYEVDLWGKLSDEQRRANLALASAKHKLKHQELNLVATVARTWFDLVSANQLLALYQQRANNQTRNLDIIQSSYRLGLNQALDVYLTQNNVNSEKARVIDQQHQVQKLQRQLELLIGEYPKGVLSAPNRLPLITKDIALSEPSQLLTQRFDIASSWYDLLASDASLAIAHKKRFPSFTLTASTGDSADKLSNLLDGNALAWSLLGNITAPIFNSGRLEAAENQAELTLRQKEQRYLEQVYQAFADVENAIGNRQALKQRYQHFLQAKENAEAAEKLAFDQYMKGLVSYTSVLESQRRAFDAQTQLIQLTNQLLQNRINLYVSLGGSNTPLFSTNQTQYEVKS</sequence>
<dbReference type="InterPro" id="IPR010131">
    <property type="entry name" value="MdtP/NodT-like"/>
</dbReference>
<keyword evidence="3" id="KW-0175">Coiled coil</keyword>
<dbReference type="AlphaFoldDB" id="A0A919BJA3"/>
<dbReference type="Proteomes" id="UP000623842">
    <property type="component" value="Unassembled WGS sequence"/>
</dbReference>
<evidence type="ECO:0000256" key="1">
    <source>
        <dbReference type="ARBA" id="ARBA00007613"/>
    </source>
</evidence>
<dbReference type="NCBIfam" id="TIGR01845">
    <property type="entry name" value="outer_NodT"/>
    <property type="match status" value="1"/>
</dbReference>
<dbReference type="Gene3D" id="2.20.200.10">
    <property type="entry name" value="Outer membrane efflux proteins (OEP)"/>
    <property type="match status" value="1"/>
</dbReference>
<evidence type="ECO:0000313" key="4">
    <source>
        <dbReference type="EMBL" id="GHF92893.1"/>
    </source>
</evidence>
<keyword evidence="2" id="KW-0564">Palmitate</keyword>
<reference evidence="4" key="1">
    <citation type="journal article" date="2014" name="Int. J. Syst. Evol. Microbiol.">
        <title>Complete genome sequence of Corynebacterium casei LMG S-19264T (=DSM 44701T), isolated from a smear-ripened cheese.</title>
        <authorList>
            <consortium name="US DOE Joint Genome Institute (JGI-PGF)"/>
            <person name="Walter F."/>
            <person name="Albersmeier A."/>
            <person name="Kalinowski J."/>
            <person name="Ruckert C."/>
        </authorList>
    </citation>
    <scope>NUCLEOTIDE SEQUENCE</scope>
    <source>
        <strain evidence="4">KCTC 42731</strain>
    </source>
</reference>
<evidence type="ECO:0000313" key="5">
    <source>
        <dbReference type="Proteomes" id="UP000623842"/>
    </source>
</evidence>
<gene>
    <name evidence="4" type="ORF">GCM10017161_21380</name>
</gene>
<evidence type="ECO:0000256" key="2">
    <source>
        <dbReference type="RuleBase" id="RU362097"/>
    </source>
</evidence>
<dbReference type="Gene3D" id="1.20.1600.10">
    <property type="entry name" value="Outer membrane efflux proteins (OEP)"/>
    <property type="match status" value="1"/>
</dbReference>
<proteinExistence type="inferred from homology"/>
<dbReference type="GO" id="GO:0009279">
    <property type="term" value="C:cell outer membrane"/>
    <property type="evidence" value="ECO:0007669"/>
    <property type="project" value="UniProtKB-SubCell"/>
</dbReference>
<dbReference type="Pfam" id="PF02321">
    <property type="entry name" value="OEP"/>
    <property type="match status" value="2"/>
</dbReference>